<gene>
    <name evidence="3" type="ORF">K458DRAFT_381258</name>
</gene>
<evidence type="ECO:0000313" key="4">
    <source>
        <dbReference type="Proteomes" id="UP000799291"/>
    </source>
</evidence>
<proteinExistence type="predicted"/>
<feature type="compositionally biased region" description="Acidic residues" evidence="1">
    <location>
        <begin position="142"/>
        <end position="151"/>
    </location>
</feature>
<dbReference type="InterPro" id="IPR032675">
    <property type="entry name" value="LRR_dom_sf"/>
</dbReference>
<protein>
    <submittedName>
        <fullName evidence="3">Uncharacterized protein</fullName>
    </submittedName>
</protein>
<evidence type="ECO:0000313" key="3">
    <source>
        <dbReference type="EMBL" id="KAF2691398.1"/>
    </source>
</evidence>
<dbReference type="Gene3D" id="3.80.10.10">
    <property type="entry name" value="Ribonuclease Inhibitor"/>
    <property type="match status" value="1"/>
</dbReference>
<dbReference type="EMBL" id="MU005569">
    <property type="protein sequence ID" value="KAF2691398.1"/>
    <property type="molecule type" value="Genomic_DNA"/>
</dbReference>
<keyword evidence="2" id="KW-1133">Transmembrane helix</keyword>
<dbReference type="Proteomes" id="UP000799291">
    <property type="component" value="Unassembled WGS sequence"/>
</dbReference>
<dbReference type="SUPFAM" id="SSF52047">
    <property type="entry name" value="RNI-like"/>
    <property type="match status" value="1"/>
</dbReference>
<organism evidence="3 4">
    <name type="scientific">Lentithecium fluviatile CBS 122367</name>
    <dbReference type="NCBI Taxonomy" id="1168545"/>
    <lineage>
        <taxon>Eukaryota</taxon>
        <taxon>Fungi</taxon>
        <taxon>Dikarya</taxon>
        <taxon>Ascomycota</taxon>
        <taxon>Pezizomycotina</taxon>
        <taxon>Dothideomycetes</taxon>
        <taxon>Pleosporomycetidae</taxon>
        <taxon>Pleosporales</taxon>
        <taxon>Massarineae</taxon>
        <taxon>Lentitheciaceae</taxon>
        <taxon>Lentithecium</taxon>
    </lineage>
</organism>
<name>A0A6G1JLT9_9PLEO</name>
<sequence length="395" mass="44012">MAENCISAMNGTLISEAVLSAILSTVPSMSDTFVSCEYNWGGPNDSSSLYTTAPAESIFSIYGNYTLWIRAFTVRFAGVSATLSYSGSSVSPAPSITPYKPTSKIHSTKISIEVGVSIGGLALLLAIAAVYFLLRRRRLPDQPDEPEDAAGEAELPSESIPPNLSANEKMGEPVYDFWTHITSKHLDSIYLAVILFDTPLYAHKHLQTLTHVANLTHLHIQDCDNVDEFLTDLGTLLQNLKCFVLRMDSRTYFDDDIVDFIMQQHGLGELGLQFSTRGRGANDVARLPRNHAQTLRKLVILREPSDFELEQYLTSIITSCPHLTHLGLLFHDLSNSYYDGVYHEFWESDVRKLAAVLKTASHFTHVNINILERHNSACLPVLVPGKDKYRYRITA</sequence>
<dbReference type="AlphaFoldDB" id="A0A6G1JLT9"/>
<keyword evidence="2" id="KW-0472">Membrane</keyword>
<feature type="region of interest" description="Disordered" evidence="1">
    <location>
        <begin position="142"/>
        <end position="167"/>
    </location>
</feature>
<evidence type="ECO:0000256" key="1">
    <source>
        <dbReference type="SAM" id="MobiDB-lite"/>
    </source>
</evidence>
<accession>A0A6G1JLT9</accession>
<reference evidence="3" key="1">
    <citation type="journal article" date="2020" name="Stud. Mycol.">
        <title>101 Dothideomycetes genomes: a test case for predicting lifestyles and emergence of pathogens.</title>
        <authorList>
            <person name="Haridas S."/>
            <person name="Albert R."/>
            <person name="Binder M."/>
            <person name="Bloem J."/>
            <person name="Labutti K."/>
            <person name="Salamov A."/>
            <person name="Andreopoulos B."/>
            <person name="Baker S."/>
            <person name="Barry K."/>
            <person name="Bills G."/>
            <person name="Bluhm B."/>
            <person name="Cannon C."/>
            <person name="Castanera R."/>
            <person name="Culley D."/>
            <person name="Daum C."/>
            <person name="Ezra D."/>
            <person name="Gonzalez J."/>
            <person name="Henrissat B."/>
            <person name="Kuo A."/>
            <person name="Liang C."/>
            <person name="Lipzen A."/>
            <person name="Lutzoni F."/>
            <person name="Magnuson J."/>
            <person name="Mondo S."/>
            <person name="Nolan M."/>
            <person name="Ohm R."/>
            <person name="Pangilinan J."/>
            <person name="Park H.-J."/>
            <person name="Ramirez L."/>
            <person name="Alfaro M."/>
            <person name="Sun H."/>
            <person name="Tritt A."/>
            <person name="Yoshinaga Y."/>
            <person name="Zwiers L.-H."/>
            <person name="Turgeon B."/>
            <person name="Goodwin S."/>
            <person name="Spatafora J."/>
            <person name="Crous P."/>
            <person name="Grigoriev I."/>
        </authorList>
    </citation>
    <scope>NUCLEOTIDE SEQUENCE</scope>
    <source>
        <strain evidence="3">CBS 122367</strain>
    </source>
</reference>
<evidence type="ECO:0000256" key="2">
    <source>
        <dbReference type="SAM" id="Phobius"/>
    </source>
</evidence>
<keyword evidence="2" id="KW-0812">Transmembrane</keyword>
<feature type="transmembrane region" description="Helical" evidence="2">
    <location>
        <begin position="114"/>
        <end position="134"/>
    </location>
</feature>
<keyword evidence="4" id="KW-1185">Reference proteome</keyword>